<dbReference type="SUPFAM" id="SSF142823">
    <property type="entry name" value="ComB-like"/>
    <property type="match status" value="1"/>
</dbReference>
<comment type="caution">
    <text evidence="8">The sequence shown here is derived from an EMBL/GenBank/DDBJ whole genome shotgun (WGS) entry which is preliminary data.</text>
</comment>
<protein>
    <recommendedName>
        <fullName evidence="4">Probable 2-phosphosulfolactate phosphatase</fullName>
        <ecNumber evidence="3">3.1.3.71</ecNumber>
    </recommendedName>
</protein>
<dbReference type="Proteomes" id="UP001596976">
    <property type="component" value="Unassembled WGS sequence"/>
</dbReference>
<dbReference type="EC" id="3.1.3.71" evidence="3"/>
<accession>A0ABW3H000</accession>
<organism evidence="8 9">
    <name type="scientific">Savagea faecisuis</name>
    <dbReference type="NCBI Taxonomy" id="1274803"/>
    <lineage>
        <taxon>Bacteria</taxon>
        <taxon>Bacillati</taxon>
        <taxon>Bacillota</taxon>
        <taxon>Bacilli</taxon>
        <taxon>Bacillales</taxon>
        <taxon>Caryophanaceae</taxon>
        <taxon>Savagea</taxon>
    </lineage>
</organism>
<sequence length="240" mass="27197">MTIDVVFTKHEVPLDLREQNVVVFDILLATSTIVTLMEKGVQSIYPAVSEQEALEKHQALPKSQLIGEKDGRPIEPYFAPPLPTILIQDHLPAQVVMLTTNGTLAIRKSEGAKRVLIGSLLNNRAIVEVFLQEENWTLVCAGSHDQLAIEDVYGAGQWIAEYLKRRPTTRLTERAEVAFATYNQKSAQREERLRQSMTGRMLIKQGYEDDIAYVAKQHAMHVIPYYERGIIRRTIDEEGI</sequence>
<evidence type="ECO:0000313" key="9">
    <source>
        <dbReference type="Proteomes" id="UP001596976"/>
    </source>
</evidence>
<dbReference type="PANTHER" id="PTHR37311">
    <property type="entry name" value="2-PHOSPHOSULFOLACTATE PHOSPHATASE-RELATED"/>
    <property type="match status" value="1"/>
</dbReference>
<evidence type="ECO:0000256" key="2">
    <source>
        <dbReference type="ARBA" id="ARBA00009997"/>
    </source>
</evidence>
<keyword evidence="5" id="KW-0378">Hydrolase</keyword>
<evidence type="ECO:0000256" key="4">
    <source>
        <dbReference type="ARBA" id="ARBA00021948"/>
    </source>
</evidence>
<name>A0ABW3H000_9BACL</name>
<keyword evidence="9" id="KW-1185">Reference proteome</keyword>
<comment type="cofactor">
    <cofactor evidence="1">
        <name>Mg(2+)</name>
        <dbReference type="ChEBI" id="CHEBI:18420"/>
    </cofactor>
</comment>
<dbReference type="Pfam" id="PF04029">
    <property type="entry name" value="2-ph_phosp"/>
    <property type="match status" value="1"/>
</dbReference>
<evidence type="ECO:0000256" key="6">
    <source>
        <dbReference type="ARBA" id="ARBA00022842"/>
    </source>
</evidence>
<proteinExistence type="inferred from homology"/>
<evidence type="ECO:0000313" key="8">
    <source>
        <dbReference type="EMBL" id="MFD0944222.1"/>
    </source>
</evidence>
<evidence type="ECO:0000256" key="1">
    <source>
        <dbReference type="ARBA" id="ARBA00001946"/>
    </source>
</evidence>
<keyword evidence="6" id="KW-0460">Magnesium</keyword>
<evidence type="ECO:0000256" key="5">
    <source>
        <dbReference type="ARBA" id="ARBA00022801"/>
    </source>
</evidence>
<comment type="similarity">
    <text evidence="2">Belongs to the ComB family.</text>
</comment>
<dbReference type="EMBL" id="JBHTJF010000035">
    <property type="protein sequence ID" value="MFD0944222.1"/>
    <property type="molecule type" value="Genomic_DNA"/>
</dbReference>
<gene>
    <name evidence="8" type="ORF">ACFQ0V_10765</name>
</gene>
<dbReference type="RefSeq" id="WP_381013276.1">
    <property type="nucleotide sequence ID" value="NZ_JBHTJF010000035.1"/>
</dbReference>
<dbReference type="PANTHER" id="PTHR37311:SF1">
    <property type="entry name" value="2-PHOSPHOSULFOLACTATE PHOSPHATASE-RELATED"/>
    <property type="match status" value="1"/>
</dbReference>
<evidence type="ECO:0000256" key="3">
    <source>
        <dbReference type="ARBA" id="ARBA00012953"/>
    </source>
</evidence>
<dbReference type="InterPro" id="IPR005238">
    <property type="entry name" value="ComB-like"/>
</dbReference>
<evidence type="ECO:0000256" key="7">
    <source>
        <dbReference type="ARBA" id="ARBA00033711"/>
    </source>
</evidence>
<reference evidence="9" key="1">
    <citation type="journal article" date="2019" name="Int. J. Syst. Evol. Microbiol.">
        <title>The Global Catalogue of Microorganisms (GCM) 10K type strain sequencing project: providing services to taxonomists for standard genome sequencing and annotation.</title>
        <authorList>
            <consortium name="The Broad Institute Genomics Platform"/>
            <consortium name="The Broad Institute Genome Sequencing Center for Infectious Disease"/>
            <person name="Wu L."/>
            <person name="Ma J."/>
        </authorList>
    </citation>
    <scope>NUCLEOTIDE SEQUENCE [LARGE SCALE GENOMIC DNA]</scope>
    <source>
        <strain evidence="9">CCUG 63563</strain>
    </source>
</reference>
<dbReference type="InterPro" id="IPR036702">
    <property type="entry name" value="ComB-like_sf"/>
</dbReference>
<dbReference type="Gene3D" id="3.90.1560.10">
    <property type="entry name" value="ComB-like"/>
    <property type="match status" value="1"/>
</dbReference>
<comment type="catalytic activity">
    <reaction evidence="7">
        <text>(2R)-O-phospho-3-sulfolactate + H2O = (2R)-3-sulfolactate + phosphate</text>
        <dbReference type="Rhea" id="RHEA:23416"/>
        <dbReference type="ChEBI" id="CHEBI:15377"/>
        <dbReference type="ChEBI" id="CHEBI:15597"/>
        <dbReference type="ChEBI" id="CHEBI:43474"/>
        <dbReference type="ChEBI" id="CHEBI:58738"/>
        <dbReference type="EC" id="3.1.3.71"/>
    </reaction>
</comment>